<dbReference type="FunCoup" id="A0A1Z5JKY6">
    <property type="interactions" value="722"/>
</dbReference>
<dbReference type="FunFam" id="3.40.50.300:FF:001389">
    <property type="entry name" value="ATP-dependent DNA helicase RecQ"/>
    <property type="match status" value="1"/>
</dbReference>
<comment type="catalytic activity">
    <reaction evidence="7">
        <text>ATP + H2O = ADP + phosphate + H(+)</text>
        <dbReference type="Rhea" id="RHEA:13065"/>
        <dbReference type="ChEBI" id="CHEBI:15377"/>
        <dbReference type="ChEBI" id="CHEBI:15378"/>
        <dbReference type="ChEBI" id="CHEBI:30616"/>
        <dbReference type="ChEBI" id="CHEBI:43474"/>
        <dbReference type="ChEBI" id="CHEBI:456216"/>
    </reaction>
</comment>
<feature type="domain" description="Helicase C-terminal" evidence="10">
    <location>
        <begin position="353"/>
        <end position="513"/>
    </location>
</feature>
<dbReference type="InterPro" id="IPR001650">
    <property type="entry name" value="Helicase_C-like"/>
</dbReference>
<evidence type="ECO:0000259" key="10">
    <source>
        <dbReference type="PROSITE" id="PS51194"/>
    </source>
</evidence>
<comment type="subcellular location">
    <subcellularLocation>
        <location evidence="7">Nucleus</location>
    </subcellularLocation>
</comment>
<dbReference type="Gene3D" id="2.30.30.380">
    <property type="entry name" value="Zn-finger domain of Sec23/24"/>
    <property type="match status" value="1"/>
</dbReference>
<dbReference type="OrthoDB" id="10261556at2759"/>
<dbReference type="GO" id="GO:0005634">
    <property type="term" value="C:nucleus"/>
    <property type="evidence" value="ECO:0007669"/>
    <property type="project" value="UniProtKB-SubCell"/>
</dbReference>
<protein>
    <recommendedName>
        <fullName evidence="7">ATP-dependent DNA helicase</fullName>
        <ecNumber evidence="7">5.6.2.4</ecNumber>
    </recommendedName>
</protein>
<organism evidence="11 12">
    <name type="scientific">Fistulifera solaris</name>
    <name type="common">Oleaginous diatom</name>
    <dbReference type="NCBI Taxonomy" id="1519565"/>
    <lineage>
        <taxon>Eukaryota</taxon>
        <taxon>Sar</taxon>
        <taxon>Stramenopiles</taxon>
        <taxon>Ochrophyta</taxon>
        <taxon>Bacillariophyta</taxon>
        <taxon>Bacillariophyceae</taxon>
        <taxon>Bacillariophycidae</taxon>
        <taxon>Naviculales</taxon>
        <taxon>Naviculaceae</taxon>
        <taxon>Fistulifera</taxon>
    </lineage>
</organism>
<keyword evidence="5 7" id="KW-0067">ATP-binding</keyword>
<name>A0A1Z5JKY6_FISSO</name>
<keyword evidence="12" id="KW-1185">Reference proteome</keyword>
<dbReference type="GO" id="GO:0000724">
    <property type="term" value="P:double-strand break repair via homologous recombination"/>
    <property type="evidence" value="ECO:0007669"/>
    <property type="project" value="TreeGrafter"/>
</dbReference>
<accession>A0A1Z5JKY6</accession>
<evidence type="ECO:0000256" key="2">
    <source>
        <dbReference type="ARBA" id="ARBA00022741"/>
    </source>
</evidence>
<dbReference type="SUPFAM" id="SSF52540">
    <property type="entry name" value="P-loop containing nucleoside triphosphate hydrolases"/>
    <property type="match status" value="1"/>
</dbReference>
<evidence type="ECO:0000256" key="4">
    <source>
        <dbReference type="ARBA" id="ARBA00022806"/>
    </source>
</evidence>
<dbReference type="InterPro" id="IPR014001">
    <property type="entry name" value="Helicase_ATP-bd"/>
</dbReference>
<dbReference type="PROSITE" id="PS51194">
    <property type="entry name" value="HELICASE_CTER"/>
    <property type="match status" value="1"/>
</dbReference>
<dbReference type="CDD" id="cd17920">
    <property type="entry name" value="DEXHc_RecQ"/>
    <property type="match status" value="1"/>
</dbReference>
<dbReference type="Gene3D" id="3.40.50.300">
    <property type="entry name" value="P-loop containing nucleotide triphosphate hydrolases"/>
    <property type="match status" value="2"/>
</dbReference>
<feature type="compositionally biased region" description="Polar residues" evidence="8">
    <location>
        <begin position="81"/>
        <end position="108"/>
    </location>
</feature>
<feature type="region of interest" description="Disordered" evidence="8">
    <location>
        <begin position="675"/>
        <end position="739"/>
    </location>
</feature>
<evidence type="ECO:0000259" key="9">
    <source>
        <dbReference type="PROSITE" id="PS51192"/>
    </source>
</evidence>
<feature type="domain" description="Helicase ATP-binding" evidence="9">
    <location>
        <begin position="140"/>
        <end position="324"/>
    </location>
</feature>
<evidence type="ECO:0000313" key="11">
    <source>
        <dbReference type="EMBL" id="GAX14680.1"/>
    </source>
</evidence>
<dbReference type="Proteomes" id="UP000198406">
    <property type="component" value="Unassembled WGS sequence"/>
</dbReference>
<proteinExistence type="inferred from homology"/>
<evidence type="ECO:0000313" key="12">
    <source>
        <dbReference type="Proteomes" id="UP000198406"/>
    </source>
</evidence>
<keyword evidence="2 7" id="KW-0547">Nucleotide-binding</keyword>
<dbReference type="EC" id="5.6.2.4" evidence="7"/>
<dbReference type="PANTHER" id="PTHR13710:SF155">
    <property type="entry name" value="ATP-DEPENDENT DNA HELICASE Q-LIKE 3"/>
    <property type="match status" value="1"/>
</dbReference>
<dbReference type="EMBL" id="BDSP01000082">
    <property type="protein sequence ID" value="GAX14680.1"/>
    <property type="molecule type" value="Genomic_DNA"/>
</dbReference>
<dbReference type="InParanoid" id="A0A1Z5JKY6"/>
<comment type="similarity">
    <text evidence="1 7">Belongs to the helicase family. RecQ subfamily.</text>
</comment>
<dbReference type="GO" id="GO:0016887">
    <property type="term" value="F:ATP hydrolysis activity"/>
    <property type="evidence" value="ECO:0007669"/>
    <property type="project" value="RHEA"/>
</dbReference>
<gene>
    <name evidence="11" type="ORF">FisN_11Hh220</name>
</gene>
<dbReference type="GO" id="GO:0009378">
    <property type="term" value="F:four-way junction helicase activity"/>
    <property type="evidence" value="ECO:0007669"/>
    <property type="project" value="TreeGrafter"/>
</dbReference>
<dbReference type="CDD" id="cd18794">
    <property type="entry name" value="SF2_C_RecQ"/>
    <property type="match status" value="1"/>
</dbReference>
<feature type="compositionally biased region" description="Basic and acidic residues" evidence="8">
    <location>
        <begin position="690"/>
        <end position="720"/>
    </location>
</feature>
<dbReference type="PANTHER" id="PTHR13710">
    <property type="entry name" value="DNA HELICASE RECQ FAMILY MEMBER"/>
    <property type="match status" value="1"/>
</dbReference>
<dbReference type="InterPro" id="IPR011545">
    <property type="entry name" value="DEAD/DEAH_box_helicase_dom"/>
</dbReference>
<evidence type="ECO:0000256" key="5">
    <source>
        <dbReference type="ARBA" id="ARBA00022840"/>
    </source>
</evidence>
<reference evidence="11 12" key="1">
    <citation type="journal article" date="2015" name="Plant Cell">
        <title>Oil accumulation by the oleaginous diatom Fistulifera solaris as revealed by the genome and transcriptome.</title>
        <authorList>
            <person name="Tanaka T."/>
            <person name="Maeda Y."/>
            <person name="Veluchamy A."/>
            <person name="Tanaka M."/>
            <person name="Abida H."/>
            <person name="Marechal E."/>
            <person name="Bowler C."/>
            <person name="Muto M."/>
            <person name="Sunaga Y."/>
            <person name="Tanaka M."/>
            <person name="Yoshino T."/>
            <person name="Taniguchi T."/>
            <person name="Fukuda Y."/>
            <person name="Nemoto M."/>
            <person name="Matsumoto M."/>
            <person name="Wong P.S."/>
            <person name="Aburatani S."/>
            <person name="Fujibuchi W."/>
        </authorList>
    </citation>
    <scope>NUCLEOTIDE SEQUENCE [LARGE SCALE GENOMIC DNA]</scope>
    <source>
        <strain evidence="11 12">JPCC DA0580</strain>
    </source>
</reference>
<evidence type="ECO:0000256" key="8">
    <source>
        <dbReference type="SAM" id="MobiDB-lite"/>
    </source>
</evidence>
<evidence type="ECO:0000256" key="3">
    <source>
        <dbReference type="ARBA" id="ARBA00022801"/>
    </source>
</evidence>
<dbReference type="Pfam" id="PF00271">
    <property type="entry name" value="Helicase_C"/>
    <property type="match status" value="1"/>
</dbReference>
<keyword evidence="7" id="KW-0539">Nucleus</keyword>
<dbReference type="Pfam" id="PF16124">
    <property type="entry name" value="RecQ_Zn_bind"/>
    <property type="match status" value="1"/>
</dbReference>
<dbReference type="NCBIfam" id="TIGR00614">
    <property type="entry name" value="recQ_fam"/>
    <property type="match status" value="1"/>
</dbReference>
<dbReference type="PROSITE" id="PS51192">
    <property type="entry name" value="HELICASE_ATP_BIND_1"/>
    <property type="match status" value="1"/>
</dbReference>
<keyword evidence="3 7" id="KW-0378">Hydrolase</keyword>
<dbReference type="InterPro" id="IPR004589">
    <property type="entry name" value="DNA_helicase_ATP-dep_RecQ"/>
</dbReference>
<dbReference type="SMART" id="SM00487">
    <property type="entry name" value="DEXDc"/>
    <property type="match status" value="1"/>
</dbReference>
<dbReference type="GO" id="GO:0005694">
    <property type="term" value="C:chromosome"/>
    <property type="evidence" value="ECO:0007669"/>
    <property type="project" value="TreeGrafter"/>
</dbReference>
<keyword evidence="4 7" id="KW-0347">Helicase</keyword>
<evidence type="ECO:0000256" key="1">
    <source>
        <dbReference type="ARBA" id="ARBA00005446"/>
    </source>
</evidence>
<dbReference type="GO" id="GO:0043138">
    <property type="term" value="F:3'-5' DNA helicase activity"/>
    <property type="evidence" value="ECO:0007669"/>
    <property type="project" value="UniProtKB-EC"/>
</dbReference>
<dbReference type="Pfam" id="PF00270">
    <property type="entry name" value="DEAD"/>
    <property type="match status" value="1"/>
</dbReference>
<evidence type="ECO:0000256" key="6">
    <source>
        <dbReference type="ARBA" id="ARBA00034617"/>
    </source>
</evidence>
<sequence length="739" mass="83084">MTWSCEACTFENSQDTAKQCEICLTERITVKAEKKESRQTTLFGGFVEPPKKASPAKATKQTTLFGLPAKEAAPSRKRKNPPSNTNKDASSFASATGSKLAQPTGPSTAKTYEELKRHTAQILKEVFRIPSLRYLQPVAIKCALKRKSQLIVMATGGGKSLCYQLPAVALGGLTVVVSPLIALMVDQVQACLAKGIEAAVLSSSNGERVNLDTMERVVGRRLRAKASSSSLRPITLLYCTPEQIQTERFRNIMMEVHQQKRLSLFAVDEAHCLSSWGHDFRPAFRKLGWFRETFPDVPCMACTATATPKVIEDIKQILHLRDAPCHIGSFNRPNIFYKVRYKDVLDEEKPNGAIDDLIHFIKRQHERCKRKSQENCSGIIYVHKREETVDLALEIQRRTGILAAGYHGGLKDAERTQVQNDWTTGKTPIAIATVAFGMGIDLAHVRYVVHWSLPKTVESFYQESGRAGRDGLESYSLLYFSKSDVRKFQYLIQQRKVKDDKNESSRRALEALERMDSYATTLGCRRCYLLQHFGEKSDPKTVCEQTCDWCSNPQSVQRSMQAAAASSFQSRTALSSNVYSGRIRRDMDVFTDDEDTFGEDLSYGDLGINHYLDTADKNQDKKPNGDFRKASSILSKYEAIECQQNQQNGFVTFKTPNNSSHPIIPKHLVANLPQRRTSSEMVAEPSSKTSADHLSDVDRLKSEMAKVQKEREQKLLELKTRQQKLAPPPPPVVDLRKQR</sequence>
<dbReference type="GO" id="GO:0005737">
    <property type="term" value="C:cytoplasm"/>
    <property type="evidence" value="ECO:0007669"/>
    <property type="project" value="TreeGrafter"/>
</dbReference>
<dbReference type="AlphaFoldDB" id="A0A1Z5JKY6"/>
<feature type="compositionally biased region" description="Low complexity" evidence="8">
    <location>
        <begin position="53"/>
        <end position="63"/>
    </location>
</feature>
<dbReference type="InterPro" id="IPR027417">
    <property type="entry name" value="P-loop_NTPase"/>
</dbReference>
<comment type="caution">
    <text evidence="11">The sequence shown here is derived from an EMBL/GenBank/DDBJ whole genome shotgun (WGS) entry which is preliminary data.</text>
</comment>
<evidence type="ECO:0000256" key="7">
    <source>
        <dbReference type="RuleBase" id="RU364117"/>
    </source>
</evidence>
<dbReference type="GO" id="GO:0005524">
    <property type="term" value="F:ATP binding"/>
    <property type="evidence" value="ECO:0007669"/>
    <property type="project" value="UniProtKB-KW"/>
</dbReference>
<feature type="region of interest" description="Disordered" evidence="8">
    <location>
        <begin position="42"/>
        <end position="108"/>
    </location>
</feature>
<dbReference type="SMART" id="SM00490">
    <property type="entry name" value="HELICc"/>
    <property type="match status" value="1"/>
</dbReference>
<comment type="catalytic activity">
    <reaction evidence="6 7">
        <text>Couples ATP hydrolysis with the unwinding of duplex DNA by translocating in the 3'-5' direction.</text>
        <dbReference type="EC" id="5.6.2.4"/>
    </reaction>
</comment>
<dbReference type="GO" id="GO:0003676">
    <property type="term" value="F:nucleic acid binding"/>
    <property type="evidence" value="ECO:0007669"/>
    <property type="project" value="InterPro"/>
</dbReference>
<dbReference type="InterPro" id="IPR032284">
    <property type="entry name" value="RecQ_Zn-bd"/>
</dbReference>